<dbReference type="EMBL" id="LGSR01000006">
    <property type="protein sequence ID" value="KOS22475.1"/>
    <property type="molecule type" value="Genomic_DNA"/>
</dbReference>
<comment type="caution">
    <text evidence="2">The sequence shown here is derived from an EMBL/GenBank/DDBJ whole genome shotgun (WGS) entry which is preliminary data.</text>
</comment>
<reference evidence="2 3" key="1">
    <citation type="submission" date="2015-07" db="EMBL/GenBank/DDBJ databases">
        <title>The genome of the fungus Escovopsis weberi, a specialized disease agent of ant agriculture.</title>
        <authorList>
            <person name="de Man T.J."/>
            <person name="Stajich J.E."/>
            <person name="Kubicek C.P."/>
            <person name="Chenthamara K."/>
            <person name="Atanasova L."/>
            <person name="Druzhinina I.S."/>
            <person name="Birnbaum S."/>
            <person name="Barribeau S.M."/>
            <person name="Teiling C."/>
            <person name="Suen G."/>
            <person name="Currie C."/>
            <person name="Gerardo N.M."/>
        </authorList>
    </citation>
    <scope>NUCLEOTIDE SEQUENCE [LARGE SCALE GENOMIC DNA]</scope>
</reference>
<organism evidence="2 3">
    <name type="scientific">Escovopsis weberi</name>
    <dbReference type="NCBI Taxonomy" id="150374"/>
    <lineage>
        <taxon>Eukaryota</taxon>
        <taxon>Fungi</taxon>
        <taxon>Dikarya</taxon>
        <taxon>Ascomycota</taxon>
        <taxon>Pezizomycotina</taxon>
        <taxon>Sordariomycetes</taxon>
        <taxon>Hypocreomycetidae</taxon>
        <taxon>Hypocreales</taxon>
        <taxon>Hypocreaceae</taxon>
        <taxon>Escovopsis</taxon>
    </lineage>
</organism>
<dbReference type="Pfam" id="PF13460">
    <property type="entry name" value="NAD_binding_10"/>
    <property type="match status" value="1"/>
</dbReference>
<gene>
    <name evidence="2" type="ORF">ESCO_002088</name>
</gene>
<feature type="domain" description="NAD(P)-binding" evidence="1">
    <location>
        <begin position="7"/>
        <end position="196"/>
    </location>
</feature>
<sequence>MKVIVTGATGTVGKAIVQQCLQDEHITTVIILTRRAVSMDFESHPKVQVVLHQDFSQYPAEMMRGFEGAEACLWAIGGRKKMFNHDEDLCRKVNVGYTLAAADAMLRHLAGKTPDGKKFRFVFCSGGFAERNLARLLIFHAGVRRIRAEVENGLCRLADSNKDKLDVWILRPGGVVPAHTTIPTKLTRIFGGTIAATQLGKAMVLFFFTVDCVVIPCQYSFFV</sequence>
<dbReference type="AlphaFoldDB" id="A0A0M9VWV2"/>
<dbReference type="PANTHER" id="PTHR14097">
    <property type="entry name" value="OXIDOREDUCTASE HTATIP2"/>
    <property type="match status" value="1"/>
</dbReference>
<dbReference type="SUPFAM" id="SSF51735">
    <property type="entry name" value="NAD(P)-binding Rossmann-fold domains"/>
    <property type="match status" value="1"/>
</dbReference>
<proteinExistence type="predicted"/>
<protein>
    <recommendedName>
        <fullName evidence="1">NAD(P)-binding domain-containing protein</fullName>
    </recommendedName>
</protein>
<evidence type="ECO:0000313" key="3">
    <source>
        <dbReference type="Proteomes" id="UP000053831"/>
    </source>
</evidence>
<dbReference type="InterPro" id="IPR036291">
    <property type="entry name" value="NAD(P)-bd_dom_sf"/>
</dbReference>
<dbReference type="Proteomes" id="UP000053831">
    <property type="component" value="Unassembled WGS sequence"/>
</dbReference>
<dbReference type="PANTHER" id="PTHR14097:SF8">
    <property type="entry name" value="NAD(P)-BINDING DOMAIN-CONTAINING PROTEIN"/>
    <property type="match status" value="1"/>
</dbReference>
<dbReference type="STRING" id="150374.A0A0M9VWV2"/>
<dbReference type="OrthoDB" id="3535423at2759"/>
<keyword evidence="3" id="KW-1185">Reference proteome</keyword>
<accession>A0A0M9VWV2</accession>
<name>A0A0M9VWV2_ESCWE</name>
<dbReference type="Gene3D" id="3.40.50.720">
    <property type="entry name" value="NAD(P)-binding Rossmann-like Domain"/>
    <property type="match status" value="1"/>
</dbReference>
<dbReference type="InterPro" id="IPR016040">
    <property type="entry name" value="NAD(P)-bd_dom"/>
</dbReference>
<evidence type="ECO:0000259" key="1">
    <source>
        <dbReference type="Pfam" id="PF13460"/>
    </source>
</evidence>
<evidence type="ECO:0000313" key="2">
    <source>
        <dbReference type="EMBL" id="KOS22475.1"/>
    </source>
</evidence>